<dbReference type="PROSITE" id="PS50088">
    <property type="entry name" value="ANK_REPEAT"/>
    <property type="match status" value="2"/>
</dbReference>
<name>A0A8K0SQB8_9HYPO</name>
<dbReference type="Pfam" id="PF00023">
    <property type="entry name" value="Ank"/>
    <property type="match status" value="1"/>
</dbReference>
<dbReference type="EMBL" id="JAGPNK010000009">
    <property type="protein sequence ID" value="KAH7313978.1"/>
    <property type="molecule type" value="Genomic_DNA"/>
</dbReference>
<dbReference type="PROSITE" id="PS50297">
    <property type="entry name" value="ANK_REP_REGION"/>
    <property type="match status" value="2"/>
</dbReference>
<dbReference type="InterPro" id="IPR002110">
    <property type="entry name" value="Ankyrin_rpt"/>
</dbReference>
<dbReference type="AlphaFoldDB" id="A0A8K0SQB8"/>
<keyword evidence="2 3" id="KW-0040">ANK repeat</keyword>
<sequence>MQGLSKEALCLIKAGASTTMSNGASLLNYLAIMPSEDIEAISQALYDRGVRARQAWCIGTFPTSNSYFFLDLIEGDAVLKAIGTNRLDVVKAIMALSKASIPESFEERKRYFANSIEAAARLHTANILEYLLTSLMGDDKFVEKKSIGRAWQVQGGDSLVRYTVSAEDITDRIAVHGSLFNVAAEESLRVLDSFGFIEHDVVFHSRIQSTLLCALETGSEEMATQLLSFDAIVNAINIPDPDTGFIPLHSCIRHGERSTFDRLMELGVQYKQEISYPPGSADTTSCLHICASHRADVWFAERLMDAGVSLDAPDRHGSPPLHMALLRQSYDLARLLIQRGQGLNRVLSTGLTVAGTLMIPTIRGHFHDFLGAMEFIFSLEDPHERPNFVINPDTQQTMLHMAVNAAADKFDAFTALILKHFHEPEHVNAKNSSGLMPLHVAIGNKNLSAVELLLDAGANASIPPEPGNTTLAMARSQVLLFGNQLLTPGQIPQQLRDVAKRSSAILSLIYRQSHQLEHVPVYSTILRLYEAIEPYIEQMRQLEHTSSQMLGLETIVLRIINQHHHAMGDMKDIFEYQQLLNSLVEPWIMVEATIGFVSVGVNDKRRDGLLSAATHIPWLGEFSAIGVDHIQQAALFEVVLQALEDGDKAFSMADSYMKRYFAYSNSRDPADLPESPMLVRYPYPLKDIYERILKFQFIDLHGTRDILRCLRYLDKGANPDRFSAVDPPAMTKAEFREFHLQILQEQDLRLEDLRAALRVSAKCGCHNHKIRKFDLLGLELLTQPRSGISSQPEEIPAVSLNVFEKASAGAAVLETAEQPYEEFDMRDLQDSLPTEGSGPAAQGDELVEHFGIFCAGVACANKIWSQSFIRGYVHGIATDRNSEISVGEHEKMMDEGCFVEQIVWETGWLDKSGQLTFEDELVPSVTRYPVTHYGFCCDVLLVRRRVTLQRLSKGFDIIARHALTQTFDLPVKRRITRRILS</sequence>
<accession>A0A8K0SQB8</accession>
<dbReference type="PANTHER" id="PTHR24198">
    <property type="entry name" value="ANKYRIN REPEAT AND PROTEIN KINASE DOMAIN-CONTAINING PROTEIN"/>
    <property type="match status" value="1"/>
</dbReference>
<feature type="repeat" description="ANK" evidence="3">
    <location>
        <begin position="316"/>
        <end position="348"/>
    </location>
</feature>
<gene>
    <name evidence="4" type="ORF">B0I35DRAFT_480614</name>
</gene>
<keyword evidence="5" id="KW-1185">Reference proteome</keyword>
<evidence type="ECO:0000256" key="2">
    <source>
        <dbReference type="ARBA" id="ARBA00023043"/>
    </source>
</evidence>
<proteinExistence type="predicted"/>
<dbReference type="Proteomes" id="UP000813444">
    <property type="component" value="Unassembled WGS sequence"/>
</dbReference>
<evidence type="ECO:0000256" key="1">
    <source>
        <dbReference type="ARBA" id="ARBA00022737"/>
    </source>
</evidence>
<dbReference type="SMART" id="SM00248">
    <property type="entry name" value="ANK"/>
    <property type="match status" value="5"/>
</dbReference>
<dbReference type="PANTHER" id="PTHR24198:SF165">
    <property type="entry name" value="ANKYRIN REPEAT-CONTAINING PROTEIN-RELATED"/>
    <property type="match status" value="1"/>
</dbReference>
<dbReference type="GO" id="GO:0005737">
    <property type="term" value="C:cytoplasm"/>
    <property type="evidence" value="ECO:0007669"/>
    <property type="project" value="TreeGrafter"/>
</dbReference>
<evidence type="ECO:0000256" key="3">
    <source>
        <dbReference type="PROSITE-ProRule" id="PRU00023"/>
    </source>
</evidence>
<dbReference type="InterPro" id="IPR036770">
    <property type="entry name" value="Ankyrin_rpt-contain_sf"/>
</dbReference>
<protein>
    <submittedName>
        <fullName evidence="4">Uncharacterized protein</fullName>
    </submittedName>
</protein>
<reference evidence="4" key="1">
    <citation type="journal article" date="2021" name="Nat. Commun.">
        <title>Genetic determinants of endophytism in the Arabidopsis root mycobiome.</title>
        <authorList>
            <person name="Mesny F."/>
            <person name="Miyauchi S."/>
            <person name="Thiergart T."/>
            <person name="Pickel B."/>
            <person name="Atanasova L."/>
            <person name="Karlsson M."/>
            <person name="Huettel B."/>
            <person name="Barry K.W."/>
            <person name="Haridas S."/>
            <person name="Chen C."/>
            <person name="Bauer D."/>
            <person name="Andreopoulos W."/>
            <person name="Pangilinan J."/>
            <person name="LaButti K."/>
            <person name="Riley R."/>
            <person name="Lipzen A."/>
            <person name="Clum A."/>
            <person name="Drula E."/>
            <person name="Henrissat B."/>
            <person name="Kohler A."/>
            <person name="Grigoriev I.V."/>
            <person name="Martin F.M."/>
            <person name="Hacquard S."/>
        </authorList>
    </citation>
    <scope>NUCLEOTIDE SEQUENCE</scope>
    <source>
        <strain evidence="4">MPI-CAGE-CH-0235</strain>
    </source>
</reference>
<evidence type="ECO:0000313" key="4">
    <source>
        <dbReference type="EMBL" id="KAH7313978.1"/>
    </source>
</evidence>
<dbReference type="SUPFAM" id="SSF48403">
    <property type="entry name" value="Ankyrin repeat"/>
    <property type="match status" value="1"/>
</dbReference>
<feature type="repeat" description="ANK" evidence="3">
    <location>
        <begin position="433"/>
        <end position="465"/>
    </location>
</feature>
<dbReference type="OrthoDB" id="4062651at2759"/>
<dbReference type="Gene3D" id="1.25.40.20">
    <property type="entry name" value="Ankyrin repeat-containing domain"/>
    <property type="match status" value="2"/>
</dbReference>
<keyword evidence="1" id="KW-0677">Repeat</keyword>
<organism evidence="4 5">
    <name type="scientific">Stachybotrys elegans</name>
    <dbReference type="NCBI Taxonomy" id="80388"/>
    <lineage>
        <taxon>Eukaryota</taxon>
        <taxon>Fungi</taxon>
        <taxon>Dikarya</taxon>
        <taxon>Ascomycota</taxon>
        <taxon>Pezizomycotina</taxon>
        <taxon>Sordariomycetes</taxon>
        <taxon>Hypocreomycetidae</taxon>
        <taxon>Hypocreales</taxon>
        <taxon>Stachybotryaceae</taxon>
        <taxon>Stachybotrys</taxon>
    </lineage>
</organism>
<comment type="caution">
    <text evidence="4">The sequence shown here is derived from an EMBL/GenBank/DDBJ whole genome shotgun (WGS) entry which is preliminary data.</text>
</comment>
<evidence type="ECO:0000313" key="5">
    <source>
        <dbReference type="Proteomes" id="UP000813444"/>
    </source>
</evidence>